<proteinExistence type="predicted"/>
<keyword evidence="3" id="KW-1185">Reference proteome</keyword>
<feature type="region of interest" description="Disordered" evidence="1">
    <location>
        <begin position="37"/>
        <end position="58"/>
    </location>
</feature>
<dbReference type="Proteomes" id="UP001054837">
    <property type="component" value="Unassembled WGS sequence"/>
</dbReference>
<reference evidence="2 3" key="1">
    <citation type="submission" date="2021-06" db="EMBL/GenBank/DDBJ databases">
        <title>Caerostris darwini draft genome.</title>
        <authorList>
            <person name="Kono N."/>
            <person name="Arakawa K."/>
        </authorList>
    </citation>
    <scope>NUCLEOTIDE SEQUENCE [LARGE SCALE GENOMIC DNA]</scope>
</reference>
<sequence>MVCYEEDEYTSREGGGSQTVAESRVVRLPVAANPRVAGSEREYRGASNEHSLVAAKSSHQDKHVPTFISIAGCVREGRDTAIPLTPLASLHFIPGGLRKTVAESRGGEVAVAANSKCGRK</sequence>
<evidence type="ECO:0000313" key="2">
    <source>
        <dbReference type="EMBL" id="GIY20566.1"/>
    </source>
</evidence>
<organism evidence="2 3">
    <name type="scientific">Caerostris darwini</name>
    <dbReference type="NCBI Taxonomy" id="1538125"/>
    <lineage>
        <taxon>Eukaryota</taxon>
        <taxon>Metazoa</taxon>
        <taxon>Ecdysozoa</taxon>
        <taxon>Arthropoda</taxon>
        <taxon>Chelicerata</taxon>
        <taxon>Arachnida</taxon>
        <taxon>Araneae</taxon>
        <taxon>Araneomorphae</taxon>
        <taxon>Entelegynae</taxon>
        <taxon>Araneoidea</taxon>
        <taxon>Araneidae</taxon>
        <taxon>Caerostris</taxon>
    </lineage>
</organism>
<dbReference type="AlphaFoldDB" id="A0AAV4RI11"/>
<dbReference type="EMBL" id="BPLQ01006187">
    <property type="protein sequence ID" value="GIY20566.1"/>
    <property type="molecule type" value="Genomic_DNA"/>
</dbReference>
<name>A0AAV4RI11_9ARAC</name>
<evidence type="ECO:0000313" key="3">
    <source>
        <dbReference type="Proteomes" id="UP001054837"/>
    </source>
</evidence>
<evidence type="ECO:0000256" key="1">
    <source>
        <dbReference type="SAM" id="MobiDB-lite"/>
    </source>
</evidence>
<protein>
    <submittedName>
        <fullName evidence="2">Uncharacterized protein</fullName>
    </submittedName>
</protein>
<gene>
    <name evidence="2" type="ORF">CDAR_577851</name>
</gene>
<comment type="caution">
    <text evidence="2">The sequence shown here is derived from an EMBL/GenBank/DDBJ whole genome shotgun (WGS) entry which is preliminary data.</text>
</comment>
<feature type="region of interest" description="Disordered" evidence="1">
    <location>
        <begin position="1"/>
        <end position="21"/>
    </location>
</feature>
<accession>A0AAV4RI11</accession>